<dbReference type="EMBL" id="JAPZBQ010000004">
    <property type="protein sequence ID" value="KAJ5335473.1"/>
    <property type="molecule type" value="Genomic_DNA"/>
</dbReference>
<dbReference type="AlphaFoldDB" id="A0A9W9UG60"/>
<evidence type="ECO:0000259" key="2">
    <source>
        <dbReference type="Pfam" id="PF13391"/>
    </source>
</evidence>
<proteinExistence type="predicted"/>
<evidence type="ECO:0000256" key="1">
    <source>
        <dbReference type="SAM" id="MobiDB-lite"/>
    </source>
</evidence>
<sequence>MIREYGAQWPGYDHLWCPVLGDWRNNRSVVAAHLFGYMHGQATMDAIFGKRKHLQLFSPQNGILVSAYIEDYLDSGKLIIVPDLEDRPKLTDLICWLKSPVRNLKMRVLDPNWSKMDTQISRDLPLKYKDLDNRRLIFKTDFRPAARYLKKHKYFLRSQDRSHSKTPSLTTNSTLSSSNSALISPVDSESLNQLLCSNPKQGAIASIASMQETEELERIPANLQQAGYSPVWTSVLGYPGEIPEGIKEFICPEIEQGNYLVGQLSSIFWLKSVEFLNELIRDPGHKLQDDLYLIQLADGRRWFFIVEVLFDQGMIPLRYMNRISFEIESFDEALSEFPIGYNFMVGPRPSPSLDCGQGR</sequence>
<evidence type="ECO:0000313" key="3">
    <source>
        <dbReference type="EMBL" id="KAJ5335473.1"/>
    </source>
</evidence>
<dbReference type="InterPro" id="IPR003615">
    <property type="entry name" value="HNH_nuc"/>
</dbReference>
<protein>
    <recommendedName>
        <fullName evidence="2">HNH nuclease domain-containing protein</fullName>
    </recommendedName>
</protein>
<organism evidence="3 4">
    <name type="scientific">Penicillium brevicompactum</name>
    <dbReference type="NCBI Taxonomy" id="5074"/>
    <lineage>
        <taxon>Eukaryota</taxon>
        <taxon>Fungi</taxon>
        <taxon>Dikarya</taxon>
        <taxon>Ascomycota</taxon>
        <taxon>Pezizomycotina</taxon>
        <taxon>Eurotiomycetes</taxon>
        <taxon>Eurotiomycetidae</taxon>
        <taxon>Eurotiales</taxon>
        <taxon>Aspergillaceae</taxon>
        <taxon>Penicillium</taxon>
    </lineage>
</organism>
<feature type="region of interest" description="Disordered" evidence="1">
    <location>
        <begin position="159"/>
        <end position="180"/>
    </location>
</feature>
<comment type="caution">
    <text evidence="3">The sequence shown here is derived from an EMBL/GenBank/DDBJ whole genome shotgun (WGS) entry which is preliminary data.</text>
</comment>
<evidence type="ECO:0000313" key="4">
    <source>
        <dbReference type="Proteomes" id="UP001147695"/>
    </source>
</evidence>
<name>A0A9W9UG60_PENBR</name>
<feature type="domain" description="HNH nuclease" evidence="2">
    <location>
        <begin position="17"/>
        <end position="81"/>
    </location>
</feature>
<accession>A0A9W9UG60</accession>
<reference evidence="3" key="2">
    <citation type="journal article" date="2023" name="IMA Fungus">
        <title>Comparative genomic study of the Penicillium genus elucidates a diverse pangenome and 15 lateral gene transfer events.</title>
        <authorList>
            <person name="Petersen C."/>
            <person name="Sorensen T."/>
            <person name="Nielsen M.R."/>
            <person name="Sondergaard T.E."/>
            <person name="Sorensen J.L."/>
            <person name="Fitzpatrick D.A."/>
            <person name="Frisvad J.C."/>
            <person name="Nielsen K.L."/>
        </authorList>
    </citation>
    <scope>NUCLEOTIDE SEQUENCE</scope>
    <source>
        <strain evidence="3">IBT 35673</strain>
    </source>
</reference>
<dbReference type="Proteomes" id="UP001147695">
    <property type="component" value="Unassembled WGS sequence"/>
</dbReference>
<gene>
    <name evidence="3" type="ORF">N7452_007876</name>
</gene>
<dbReference type="Pfam" id="PF13391">
    <property type="entry name" value="HNH_2"/>
    <property type="match status" value="1"/>
</dbReference>
<reference evidence="3" key="1">
    <citation type="submission" date="2022-12" db="EMBL/GenBank/DDBJ databases">
        <authorList>
            <person name="Petersen C."/>
        </authorList>
    </citation>
    <scope>NUCLEOTIDE SEQUENCE</scope>
    <source>
        <strain evidence="3">IBT 35673</strain>
    </source>
</reference>
<feature type="compositionally biased region" description="Low complexity" evidence="1">
    <location>
        <begin position="168"/>
        <end position="180"/>
    </location>
</feature>